<sequence>MKWSNLLALTALIVFLFSCNRYITPYEAANGKARCGKLIR</sequence>
<evidence type="ECO:0008006" key="3">
    <source>
        <dbReference type="Google" id="ProtNLM"/>
    </source>
</evidence>
<evidence type="ECO:0000313" key="2">
    <source>
        <dbReference type="Proteomes" id="UP001220610"/>
    </source>
</evidence>
<protein>
    <recommendedName>
        <fullName evidence="3">Lipoprotein</fullName>
    </recommendedName>
</protein>
<proteinExistence type="predicted"/>
<dbReference type="PROSITE" id="PS51257">
    <property type="entry name" value="PROKAR_LIPOPROTEIN"/>
    <property type="match status" value="1"/>
</dbReference>
<reference evidence="1" key="1">
    <citation type="submission" date="2023-03" db="EMBL/GenBank/DDBJ databases">
        <title>Andean soil-derived lignocellulolytic bacterial consortium as a source of novel taxa and putative plastic-active enzymes.</title>
        <authorList>
            <person name="Diaz-Garcia L."/>
            <person name="Chuvochina M."/>
            <person name="Feuerriegel G."/>
            <person name="Bunk B."/>
            <person name="Sproer C."/>
            <person name="Streit W.R."/>
            <person name="Rodriguez L.M."/>
            <person name="Overmann J."/>
            <person name="Jimenez D.J."/>
        </authorList>
    </citation>
    <scope>NUCLEOTIDE SEQUENCE</scope>
    <source>
        <strain evidence="1">MAG 7</strain>
    </source>
</reference>
<evidence type="ECO:0000313" key="1">
    <source>
        <dbReference type="EMBL" id="WEK37369.1"/>
    </source>
</evidence>
<organism evidence="1 2">
    <name type="scientific">Candidatus Pseudobacter hemicellulosilyticus</name>
    <dbReference type="NCBI Taxonomy" id="3121375"/>
    <lineage>
        <taxon>Bacteria</taxon>
        <taxon>Pseudomonadati</taxon>
        <taxon>Bacteroidota</taxon>
        <taxon>Chitinophagia</taxon>
        <taxon>Chitinophagales</taxon>
        <taxon>Chitinophagaceae</taxon>
        <taxon>Pseudobacter</taxon>
    </lineage>
</organism>
<gene>
    <name evidence="1" type="ORF">P0Y53_07640</name>
</gene>
<accession>A0AAJ6BIY9</accession>
<name>A0AAJ6BIY9_9BACT</name>
<dbReference type="Proteomes" id="UP001220610">
    <property type="component" value="Chromosome"/>
</dbReference>
<dbReference type="EMBL" id="CP119311">
    <property type="protein sequence ID" value="WEK37369.1"/>
    <property type="molecule type" value="Genomic_DNA"/>
</dbReference>
<dbReference type="AlphaFoldDB" id="A0AAJ6BIY9"/>